<feature type="domain" description="Trypsin-co-occurring" evidence="1">
    <location>
        <begin position="15"/>
        <end position="100"/>
    </location>
</feature>
<dbReference type="EMBL" id="BARU01045288">
    <property type="protein sequence ID" value="GAH91851.1"/>
    <property type="molecule type" value="Genomic_DNA"/>
</dbReference>
<reference evidence="2" key="1">
    <citation type="journal article" date="2014" name="Front. Microbiol.">
        <title>High frequency of phylogenetically diverse reductive dehalogenase-homologous genes in deep subseafloor sedimentary metagenomes.</title>
        <authorList>
            <person name="Kawai M."/>
            <person name="Futagami T."/>
            <person name="Toyoda A."/>
            <person name="Takaki Y."/>
            <person name="Nishi S."/>
            <person name="Hori S."/>
            <person name="Arai W."/>
            <person name="Tsubouchi T."/>
            <person name="Morono Y."/>
            <person name="Uchiyama I."/>
            <person name="Ito T."/>
            <person name="Fujiyama A."/>
            <person name="Inagaki F."/>
            <person name="Takami H."/>
        </authorList>
    </citation>
    <scope>NUCLEOTIDE SEQUENCE</scope>
    <source>
        <strain evidence="2">Expedition CK06-06</strain>
    </source>
</reference>
<dbReference type="InterPro" id="IPR045794">
    <property type="entry name" value="Trypco1"/>
</dbReference>
<name>X1JAW2_9ZZZZ</name>
<proteinExistence type="predicted"/>
<gene>
    <name evidence="2" type="ORF">S03H2_68779</name>
</gene>
<evidence type="ECO:0000313" key="2">
    <source>
        <dbReference type="EMBL" id="GAH91851.1"/>
    </source>
</evidence>
<sequence length="101" mass="11538">MSQQEEVEEALEEGFYFEVIDLEKERSGKIAKKEGIFEKLTQSVSDKIFSFIPTLAKSIKNNIEGCENEPQEINCEFSLLIGGKTKFFICQFSTQGQFKVN</sequence>
<comment type="caution">
    <text evidence="2">The sequence shown here is derived from an EMBL/GenBank/DDBJ whole genome shotgun (WGS) entry which is preliminary data.</text>
</comment>
<organism evidence="2">
    <name type="scientific">marine sediment metagenome</name>
    <dbReference type="NCBI Taxonomy" id="412755"/>
    <lineage>
        <taxon>unclassified sequences</taxon>
        <taxon>metagenomes</taxon>
        <taxon>ecological metagenomes</taxon>
    </lineage>
</organism>
<protein>
    <recommendedName>
        <fullName evidence="1">Trypsin-co-occurring domain-containing protein</fullName>
    </recommendedName>
</protein>
<feature type="non-terminal residue" evidence="2">
    <location>
        <position position="101"/>
    </location>
</feature>
<dbReference type="Pfam" id="PF19493">
    <property type="entry name" value="Trypco1"/>
    <property type="match status" value="1"/>
</dbReference>
<accession>X1JAW2</accession>
<evidence type="ECO:0000259" key="1">
    <source>
        <dbReference type="Pfam" id="PF19493"/>
    </source>
</evidence>
<dbReference type="AlphaFoldDB" id="X1JAW2"/>